<dbReference type="AlphaFoldDB" id="A0A2G6MRF7"/>
<organism evidence="2 3">
    <name type="scientific">Desulfobacter postgatei</name>
    <dbReference type="NCBI Taxonomy" id="2293"/>
    <lineage>
        <taxon>Bacteria</taxon>
        <taxon>Pseudomonadati</taxon>
        <taxon>Thermodesulfobacteriota</taxon>
        <taxon>Desulfobacteria</taxon>
        <taxon>Desulfobacterales</taxon>
        <taxon>Desulfobacteraceae</taxon>
        <taxon>Desulfobacter</taxon>
    </lineage>
</organism>
<dbReference type="Pfam" id="PF05050">
    <property type="entry name" value="Methyltransf_21"/>
    <property type="match status" value="1"/>
</dbReference>
<gene>
    <name evidence="2" type="ORF">CSA25_04185</name>
</gene>
<feature type="domain" description="Methyltransferase FkbM" evidence="1">
    <location>
        <begin position="104"/>
        <end position="265"/>
    </location>
</feature>
<evidence type="ECO:0000313" key="2">
    <source>
        <dbReference type="EMBL" id="PIE62667.1"/>
    </source>
</evidence>
<evidence type="ECO:0000259" key="1">
    <source>
        <dbReference type="Pfam" id="PF05050"/>
    </source>
</evidence>
<name>A0A2G6MRF7_9BACT</name>
<comment type="caution">
    <text evidence="2">The sequence shown here is derived from an EMBL/GenBank/DDBJ whole genome shotgun (WGS) entry which is preliminary data.</text>
</comment>
<dbReference type="Proteomes" id="UP000231203">
    <property type="component" value="Unassembled WGS sequence"/>
</dbReference>
<sequence>MLEIDKIINQYASAHLTKQDFFAEMNKRYSTLMEFCPFLENNFIDRIYISSNGVEFRTRYGCHFLNAHSDHYYPPKGAISLGNSTVPELDLMMAFMKDCRIVFDIGANIGWMSIHFANRYPDKQIYSFEPILPTYETFLKNISCNPGVKNIQYYNLGFAEKPGEFDFFYYPNIPAASSLKNDNYHENVVLLKCSILTLDDFTQKEEVSPDFIKIDVEGAELPLLQGGLRTITENKPILFVEMLRKWSAKFGYHPNDIIQLLTPLEYHCFSLEGNKIKPFLHMREDSVEKDFVFLHGSKHAKLIAENKL</sequence>
<dbReference type="PANTHER" id="PTHR34203">
    <property type="entry name" value="METHYLTRANSFERASE, FKBM FAMILY PROTEIN"/>
    <property type="match status" value="1"/>
</dbReference>
<evidence type="ECO:0000313" key="3">
    <source>
        <dbReference type="Proteomes" id="UP000231203"/>
    </source>
</evidence>
<dbReference type="NCBIfam" id="TIGR01444">
    <property type="entry name" value="fkbM_fam"/>
    <property type="match status" value="1"/>
</dbReference>
<protein>
    <recommendedName>
        <fullName evidence="1">Methyltransferase FkbM domain-containing protein</fullName>
    </recommendedName>
</protein>
<dbReference type="EMBL" id="PDTI01000035">
    <property type="protein sequence ID" value="PIE62667.1"/>
    <property type="molecule type" value="Genomic_DNA"/>
</dbReference>
<dbReference type="SUPFAM" id="SSF53335">
    <property type="entry name" value="S-adenosyl-L-methionine-dependent methyltransferases"/>
    <property type="match status" value="1"/>
</dbReference>
<proteinExistence type="predicted"/>
<dbReference type="PANTHER" id="PTHR34203:SF13">
    <property type="entry name" value="EXPRESSED PROTEIN"/>
    <property type="match status" value="1"/>
</dbReference>
<dbReference type="Gene3D" id="3.40.50.150">
    <property type="entry name" value="Vaccinia Virus protein VP39"/>
    <property type="match status" value="1"/>
</dbReference>
<dbReference type="InterPro" id="IPR006342">
    <property type="entry name" value="FkbM_mtfrase"/>
</dbReference>
<accession>A0A2G6MRF7</accession>
<dbReference type="InterPro" id="IPR052514">
    <property type="entry name" value="SAM-dependent_MTase"/>
</dbReference>
<dbReference type="InterPro" id="IPR029063">
    <property type="entry name" value="SAM-dependent_MTases_sf"/>
</dbReference>
<reference evidence="2 3" key="1">
    <citation type="submission" date="2017-10" db="EMBL/GenBank/DDBJ databases">
        <title>Novel microbial diversity and functional potential in the marine mammal oral microbiome.</title>
        <authorList>
            <person name="Dudek N.K."/>
            <person name="Sun C.L."/>
            <person name="Burstein D."/>
            <person name="Kantor R.S."/>
            <person name="Aliaga Goltsman D.S."/>
            <person name="Bik E.M."/>
            <person name="Thomas B.C."/>
            <person name="Banfield J.F."/>
            <person name="Relman D.A."/>
        </authorList>
    </citation>
    <scope>NUCLEOTIDE SEQUENCE [LARGE SCALE GENOMIC DNA]</scope>
    <source>
        <strain evidence="2">DOLJORAL78_47_202</strain>
    </source>
</reference>